<dbReference type="CDD" id="cd07374">
    <property type="entry name" value="CYTH-like_Pase"/>
    <property type="match status" value="1"/>
</dbReference>
<dbReference type="SMART" id="SM01118">
    <property type="entry name" value="CYTH"/>
    <property type="match status" value="1"/>
</dbReference>
<dbReference type="Proteomes" id="UP000256727">
    <property type="component" value="Unassembled WGS sequence"/>
</dbReference>
<comment type="caution">
    <text evidence="2">The sequence shown here is derived from an EMBL/GenBank/DDBJ whole genome shotgun (WGS) entry which is preliminary data.</text>
</comment>
<dbReference type="PROSITE" id="PS51708">
    <property type="entry name" value="CHAD"/>
    <property type="match status" value="1"/>
</dbReference>
<evidence type="ECO:0000313" key="3">
    <source>
        <dbReference type="Proteomes" id="UP000256727"/>
    </source>
</evidence>
<dbReference type="OrthoDB" id="9777271at2"/>
<protein>
    <submittedName>
        <fullName evidence="2">CHAD domain-containing protein</fullName>
    </submittedName>
</protein>
<dbReference type="InterPro" id="IPR033469">
    <property type="entry name" value="CYTH-like_dom_sf"/>
</dbReference>
<feature type="domain" description="CHAD" evidence="1">
    <location>
        <begin position="240"/>
        <end position="543"/>
    </location>
</feature>
<evidence type="ECO:0000259" key="1">
    <source>
        <dbReference type="PROSITE" id="PS51708"/>
    </source>
</evidence>
<dbReference type="EMBL" id="QREH01000001">
    <property type="protein sequence ID" value="REE05203.1"/>
    <property type="molecule type" value="Genomic_DNA"/>
</dbReference>
<dbReference type="Pfam" id="PF05235">
    <property type="entry name" value="CHAD"/>
    <property type="match status" value="1"/>
</dbReference>
<sequence>MGETVQVEIERKYDVDGQASLPRLNGVGGVAQVRYRPPMALEAIYFDTAARDLSANNVTLRRRTGGTDAGWHVKIGKGERRLELHSPLGKDDVADVSAGPVTVSVPARILDLVRVHVRGKQLVPIARLNTLRSVVDLLDGQGRRLAEVSDDQVAAMAVGFRTESRVQHWREWEVEVVDAGLVAASAGGTDAFLDAVGQVLQPAGARPSAVGSKVEKVVGKAVDPLDPRAPLAGTGTTEDLDGGAPAVRAVLAATVRTQLKTLKGWDPLVRRDVEDSVHQYRVACRALRSLLQTYAPLLEADATGAVIRDLKKLGKLLSVARDAEVVRDQVQEKVAALPGGPQGAIAEMISGKTVKRLRGVKAERYEAAHAQQVKRMRSSWYFEVLDRLDAFALALPLNPELPEGDTAAAAAMVPLATDQVDAVLALAAAVGSEQDLARRLDLMHEVRKEAKRLRYAVKAVQDATGLDLGAELVARMKTAKKLQEALGDHRDSVMFQEHVLATSKVAARKGEDTFGYGVLFAAEFALQARTEAAAERLVEKLAHGHAGDVEAAANGASEA</sequence>
<dbReference type="Gene3D" id="1.40.20.10">
    <property type="entry name" value="CHAD domain"/>
    <property type="match status" value="1"/>
</dbReference>
<dbReference type="Gene3D" id="2.40.320.10">
    <property type="entry name" value="Hypothetical Protein Pfu-838710-001"/>
    <property type="match status" value="1"/>
</dbReference>
<gene>
    <name evidence="2" type="ORF">C8E99_3074</name>
</gene>
<evidence type="ECO:0000313" key="2">
    <source>
        <dbReference type="EMBL" id="REE05203.1"/>
    </source>
</evidence>
<dbReference type="SMART" id="SM00880">
    <property type="entry name" value="CHAD"/>
    <property type="match status" value="1"/>
</dbReference>
<dbReference type="PANTHER" id="PTHR39339">
    <property type="entry name" value="SLR1444 PROTEIN"/>
    <property type="match status" value="1"/>
</dbReference>
<dbReference type="RefSeq" id="WP_115933024.1">
    <property type="nucleotide sequence ID" value="NZ_QREH01000001.1"/>
</dbReference>
<dbReference type="PANTHER" id="PTHR39339:SF1">
    <property type="entry name" value="CHAD DOMAIN-CONTAINING PROTEIN"/>
    <property type="match status" value="1"/>
</dbReference>
<dbReference type="AlphaFoldDB" id="A0A3D9LJH5"/>
<dbReference type="InterPro" id="IPR007899">
    <property type="entry name" value="CHAD_dom"/>
</dbReference>
<dbReference type="SUPFAM" id="SSF55154">
    <property type="entry name" value="CYTH-like phosphatases"/>
    <property type="match status" value="1"/>
</dbReference>
<dbReference type="Pfam" id="PF01928">
    <property type="entry name" value="CYTH"/>
    <property type="match status" value="1"/>
</dbReference>
<dbReference type="InterPro" id="IPR038186">
    <property type="entry name" value="CHAD_dom_sf"/>
</dbReference>
<organism evidence="2 3">
    <name type="scientific">Citricoccus muralis</name>
    <dbReference type="NCBI Taxonomy" id="169134"/>
    <lineage>
        <taxon>Bacteria</taxon>
        <taxon>Bacillati</taxon>
        <taxon>Actinomycetota</taxon>
        <taxon>Actinomycetes</taxon>
        <taxon>Micrococcales</taxon>
        <taxon>Micrococcaceae</taxon>
        <taxon>Citricoccus</taxon>
    </lineage>
</organism>
<proteinExistence type="predicted"/>
<reference evidence="2 3" key="1">
    <citation type="submission" date="2018-07" db="EMBL/GenBank/DDBJ databases">
        <title>Sequencing the genomes of 1000 actinobacteria strains.</title>
        <authorList>
            <person name="Klenk H.-P."/>
        </authorList>
    </citation>
    <scope>NUCLEOTIDE SEQUENCE [LARGE SCALE GENOMIC DNA]</scope>
    <source>
        <strain evidence="2 3">DSM 14442</strain>
    </source>
</reference>
<accession>A0A3D9LJH5</accession>
<keyword evidence="3" id="KW-1185">Reference proteome</keyword>
<dbReference type="InterPro" id="IPR023577">
    <property type="entry name" value="CYTH_domain"/>
</dbReference>
<name>A0A3D9LJH5_9MICC</name>